<evidence type="ECO:0000313" key="2">
    <source>
        <dbReference type="EMBL" id="MFC0542766.1"/>
    </source>
</evidence>
<comment type="caution">
    <text evidence="2">The sequence shown here is derived from an EMBL/GenBank/DDBJ whole genome shotgun (WGS) entry which is preliminary data.</text>
</comment>
<feature type="transmembrane region" description="Helical" evidence="1">
    <location>
        <begin position="92"/>
        <end position="114"/>
    </location>
</feature>
<dbReference type="EMBL" id="JBHLUD010000004">
    <property type="protein sequence ID" value="MFC0542766.1"/>
    <property type="molecule type" value="Genomic_DNA"/>
</dbReference>
<evidence type="ECO:0000256" key="1">
    <source>
        <dbReference type="SAM" id="Phobius"/>
    </source>
</evidence>
<feature type="transmembrane region" description="Helical" evidence="1">
    <location>
        <begin position="126"/>
        <end position="146"/>
    </location>
</feature>
<sequence>MEVEPEDAARALDEIRLRREQVLTRKVIPAWHWWGHAALIVMLSACIETGGVFVWVGVGVFMAVGLAIDLPVRRRARAAAPRRSLAGPGSGWRTLLALLTFLVVVLGVCLATGLTLKAFGVPYPGTIAATVGALVFAVAGQLLVRYEQTMLVRLSRGRG</sequence>
<name>A0ABV6MR23_9PSEU</name>
<feature type="transmembrane region" description="Helical" evidence="1">
    <location>
        <begin position="27"/>
        <end position="47"/>
    </location>
</feature>
<keyword evidence="3" id="KW-1185">Reference proteome</keyword>
<gene>
    <name evidence="2" type="ORF">ACFFH7_14810</name>
</gene>
<dbReference type="RefSeq" id="WP_273941183.1">
    <property type="nucleotide sequence ID" value="NZ_CP097263.1"/>
</dbReference>
<protein>
    <recommendedName>
        <fullName evidence="4">Transmembrane protein</fullName>
    </recommendedName>
</protein>
<keyword evidence="1" id="KW-0812">Transmembrane</keyword>
<evidence type="ECO:0000313" key="3">
    <source>
        <dbReference type="Proteomes" id="UP001589810"/>
    </source>
</evidence>
<keyword evidence="1" id="KW-0472">Membrane</keyword>
<dbReference type="Proteomes" id="UP001589810">
    <property type="component" value="Unassembled WGS sequence"/>
</dbReference>
<evidence type="ECO:0008006" key="4">
    <source>
        <dbReference type="Google" id="ProtNLM"/>
    </source>
</evidence>
<keyword evidence="1" id="KW-1133">Transmembrane helix</keyword>
<reference evidence="2 3" key="1">
    <citation type="submission" date="2024-09" db="EMBL/GenBank/DDBJ databases">
        <authorList>
            <person name="Sun Q."/>
            <person name="Mori K."/>
        </authorList>
    </citation>
    <scope>NUCLEOTIDE SEQUENCE [LARGE SCALE GENOMIC DNA]</scope>
    <source>
        <strain evidence="2 3">TBRC 1432</strain>
    </source>
</reference>
<proteinExistence type="predicted"/>
<feature type="transmembrane region" description="Helical" evidence="1">
    <location>
        <begin position="53"/>
        <end position="72"/>
    </location>
</feature>
<organism evidence="2 3">
    <name type="scientific">Kutzneria chonburiensis</name>
    <dbReference type="NCBI Taxonomy" id="1483604"/>
    <lineage>
        <taxon>Bacteria</taxon>
        <taxon>Bacillati</taxon>
        <taxon>Actinomycetota</taxon>
        <taxon>Actinomycetes</taxon>
        <taxon>Pseudonocardiales</taxon>
        <taxon>Pseudonocardiaceae</taxon>
        <taxon>Kutzneria</taxon>
    </lineage>
</organism>
<accession>A0ABV6MR23</accession>